<gene>
    <name evidence="7" type="ORF">E2562_017437</name>
</gene>
<dbReference type="GO" id="GO:0061630">
    <property type="term" value="F:ubiquitin protein ligase activity"/>
    <property type="evidence" value="ECO:0007669"/>
    <property type="project" value="InterPro"/>
</dbReference>
<keyword evidence="1" id="KW-0479">Metal-binding</keyword>
<feature type="domain" description="Anaphase-promoting complex subunit 11 RING-H2 finger" evidence="6">
    <location>
        <begin position="89"/>
        <end position="107"/>
    </location>
</feature>
<evidence type="ECO:0000313" key="7">
    <source>
        <dbReference type="EMBL" id="KAF0917258.1"/>
    </source>
</evidence>
<evidence type="ECO:0000256" key="5">
    <source>
        <dbReference type="ARBA" id="ARBA00023306"/>
    </source>
</evidence>
<dbReference type="AlphaFoldDB" id="A0A6G1DXC3"/>
<comment type="caution">
    <text evidence="7">The sequence shown here is derived from an EMBL/GenBank/DDBJ whole genome shotgun (WGS) entry which is preliminary data.</text>
</comment>
<evidence type="ECO:0000256" key="2">
    <source>
        <dbReference type="ARBA" id="ARBA00022771"/>
    </source>
</evidence>
<sequence length="156" mass="16739">MPPSASATPSRPCGLCARDTPRARSCGLSLCPSAAVPRASASTGRLVIAPASALRAAFRLLSRRCGCTKMKVKILKWHGMASWTWDAQDETCGICRMAFDGCCPDCAWYILSQTHNLPADPVRLDLLVSITGTACPSSTAGHLMNRRANNLIVFRC</sequence>
<dbReference type="Gene3D" id="3.30.40.10">
    <property type="entry name" value="Zinc/RING finger domain, C3HC4 (zinc finger)"/>
    <property type="match status" value="1"/>
</dbReference>
<dbReference type="GO" id="GO:0031145">
    <property type="term" value="P:anaphase-promoting complex-dependent catabolic process"/>
    <property type="evidence" value="ECO:0007669"/>
    <property type="project" value="InterPro"/>
</dbReference>
<dbReference type="PANTHER" id="PTHR11210">
    <property type="entry name" value="RING BOX"/>
    <property type="match status" value="1"/>
</dbReference>
<protein>
    <recommendedName>
        <fullName evidence="6">Anaphase-promoting complex subunit 11 RING-H2 finger domain-containing protein</fullName>
    </recommendedName>
</protein>
<evidence type="ECO:0000256" key="4">
    <source>
        <dbReference type="ARBA" id="ARBA00022833"/>
    </source>
</evidence>
<keyword evidence="2" id="KW-0863">Zinc-finger</keyword>
<evidence type="ECO:0000256" key="3">
    <source>
        <dbReference type="ARBA" id="ARBA00022786"/>
    </source>
</evidence>
<keyword evidence="4" id="KW-0862">Zinc</keyword>
<dbReference type="EMBL" id="SPHZ02000005">
    <property type="protein sequence ID" value="KAF0917258.1"/>
    <property type="molecule type" value="Genomic_DNA"/>
</dbReference>
<dbReference type="InterPro" id="IPR051031">
    <property type="entry name" value="RING-box_E3_Ubiquitin_Ligase"/>
</dbReference>
<dbReference type="Proteomes" id="UP000479710">
    <property type="component" value="Unassembled WGS sequence"/>
</dbReference>
<keyword evidence="8" id="KW-1185">Reference proteome</keyword>
<evidence type="ECO:0000313" key="8">
    <source>
        <dbReference type="Proteomes" id="UP000479710"/>
    </source>
</evidence>
<organism evidence="7 8">
    <name type="scientific">Oryza meyeriana var. granulata</name>
    <dbReference type="NCBI Taxonomy" id="110450"/>
    <lineage>
        <taxon>Eukaryota</taxon>
        <taxon>Viridiplantae</taxon>
        <taxon>Streptophyta</taxon>
        <taxon>Embryophyta</taxon>
        <taxon>Tracheophyta</taxon>
        <taxon>Spermatophyta</taxon>
        <taxon>Magnoliopsida</taxon>
        <taxon>Liliopsida</taxon>
        <taxon>Poales</taxon>
        <taxon>Poaceae</taxon>
        <taxon>BOP clade</taxon>
        <taxon>Oryzoideae</taxon>
        <taxon>Oryzeae</taxon>
        <taxon>Oryzinae</taxon>
        <taxon>Oryza</taxon>
        <taxon>Oryza meyeriana</taxon>
    </lineage>
</organism>
<dbReference type="InterPro" id="IPR013083">
    <property type="entry name" value="Znf_RING/FYVE/PHD"/>
</dbReference>
<keyword evidence="5" id="KW-0131">Cell cycle</keyword>
<dbReference type="OrthoDB" id="1681166at2759"/>
<dbReference type="GO" id="GO:0097602">
    <property type="term" value="F:cullin family protein binding"/>
    <property type="evidence" value="ECO:0007669"/>
    <property type="project" value="InterPro"/>
</dbReference>
<keyword evidence="3" id="KW-0833">Ubl conjugation pathway</keyword>
<dbReference type="GO" id="GO:0005680">
    <property type="term" value="C:anaphase-promoting complex"/>
    <property type="evidence" value="ECO:0007669"/>
    <property type="project" value="InterPro"/>
</dbReference>
<dbReference type="SUPFAM" id="SSF57850">
    <property type="entry name" value="RING/U-box"/>
    <property type="match status" value="1"/>
</dbReference>
<evidence type="ECO:0000256" key="1">
    <source>
        <dbReference type="ARBA" id="ARBA00022723"/>
    </source>
</evidence>
<dbReference type="Pfam" id="PF12861">
    <property type="entry name" value="zf-ANAPC11"/>
    <property type="match status" value="1"/>
</dbReference>
<dbReference type="GO" id="GO:0008270">
    <property type="term" value="F:zinc ion binding"/>
    <property type="evidence" value="ECO:0007669"/>
    <property type="project" value="UniProtKB-KW"/>
</dbReference>
<reference evidence="7 8" key="1">
    <citation type="submission" date="2019-11" db="EMBL/GenBank/DDBJ databases">
        <title>Whole genome sequence of Oryza granulata.</title>
        <authorList>
            <person name="Li W."/>
        </authorList>
    </citation>
    <scope>NUCLEOTIDE SEQUENCE [LARGE SCALE GENOMIC DNA]</scope>
    <source>
        <strain evidence="8">cv. Menghai</strain>
        <tissue evidence="7">Leaf</tissue>
    </source>
</reference>
<evidence type="ECO:0000259" key="6">
    <source>
        <dbReference type="Pfam" id="PF12861"/>
    </source>
</evidence>
<proteinExistence type="predicted"/>
<name>A0A6G1DXC3_9ORYZ</name>
<dbReference type="InterPro" id="IPR024991">
    <property type="entry name" value="RING-H2_APC11"/>
</dbReference>
<accession>A0A6G1DXC3</accession>